<dbReference type="InterPro" id="IPR026022">
    <property type="entry name" value="PhoU_dom"/>
</dbReference>
<accession>A0A9X9S2S2</accession>
<keyword evidence="3" id="KW-1185">Reference proteome</keyword>
<protein>
    <submittedName>
        <fullName evidence="2">AbrB/MazE/SpoVT family DNA-binding domain-containing protein</fullName>
    </submittedName>
</protein>
<dbReference type="PANTHER" id="PTHR42930:SF2">
    <property type="entry name" value="PHOU DOMAIN-CONTAINING PROTEIN"/>
    <property type="match status" value="1"/>
</dbReference>
<dbReference type="SUPFAM" id="SSF109755">
    <property type="entry name" value="PhoU-like"/>
    <property type="match status" value="1"/>
</dbReference>
<evidence type="ECO:0000259" key="1">
    <source>
        <dbReference type="SMART" id="SM00966"/>
    </source>
</evidence>
<dbReference type="KEGG" id="mou:OU421_10340"/>
<dbReference type="InterPro" id="IPR038078">
    <property type="entry name" value="PhoU-like_sf"/>
</dbReference>
<dbReference type="GO" id="GO:0003677">
    <property type="term" value="F:DNA binding"/>
    <property type="evidence" value="ECO:0007669"/>
    <property type="project" value="UniProtKB-KW"/>
</dbReference>
<dbReference type="Gene3D" id="1.20.58.220">
    <property type="entry name" value="Phosphate transport system protein phou homolog 2, domain 2"/>
    <property type="match status" value="1"/>
</dbReference>
<gene>
    <name evidence="2" type="ORF">OU421_10340</name>
</gene>
<sequence>MEIRKVQVTGGSSFIVSLPKEWIRTSEIHKNDPVGLIIQPDGSLTITPKISGKASERVKKIDLTRYDSADILFRSLIGAYVAGYNVIEIISPGRIPSWVHKSVRKFTQRTVGQEVSDQTDKKIVIRDLLNPGEMPFSSTLRRMGVIVAGMQRDAVFALKTRDEELVEDVILRDRDVNRLYWLVARQFNLLLRNVSLSRDMGIHIELALIYLQISRVIERVGDHVVKIAESIRSLMYTSIEKKIIEIIEVKSRESLQIFEDSMESLFEKDILKANEIITEVRGFSEKCNDISAWLFDLGAPGVVSIGYCVENFRRVGEYAGVISENAINYLITENS</sequence>
<dbReference type="GeneID" id="76835504"/>
<dbReference type="EMBL" id="CP113361">
    <property type="protein sequence ID" value="WAI00809.1"/>
    <property type="molecule type" value="Genomic_DNA"/>
</dbReference>
<dbReference type="InterPro" id="IPR007159">
    <property type="entry name" value="SpoVT-AbrB_dom"/>
</dbReference>
<evidence type="ECO:0000313" key="2">
    <source>
        <dbReference type="EMBL" id="WAI00809.1"/>
    </source>
</evidence>
<dbReference type="InterPro" id="IPR028366">
    <property type="entry name" value="PhoU"/>
</dbReference>
<name>A0A9X9S2S2_METOG</name>
<reference evidence="2" key="1">
    <citation type="submission" date="2022-11" db="EMBL/GenBank/DDBJ databases">
        <title>Complete genome sequence of Methanogenium organophilum DSM 3596.</title>
        <authorList>
            <person name="Chen S.-C."/>
            <person name="Lai S.-J."/>
            <person name="You Y.-T."/>
        </authorList>
    </citation>
    <scope>NUCLEOTIDE SEQUENCE</scope>
    <source>
        <strain evidence="2">DSM 3596</strain>
    </source>
</reference>
<keyword evidence="2" id="KW-0238">DNA-binding</keyword>
<dbReference type="AlphaFoldDB" id="A0A9X9S2S2"/>
<proteinExistence type="predicted"/>
<evidence type="ECO:0000313" key="3">
    <source>
        <dbReference type="Proteomes" id="UP001163096"/>
    </source>
</evidence>
<dbReference type="GO" id="GO:0045936">
    <property type="term" value="P:negative regulation of phosphate metabolic process"/>
    <property type="evidence" value="ECO:0007669"/>
    <property type="project" value="InterPro"/>
</dbReference>
<dbReference type="Proteomes" id="UP001163096">
    <property type="component" value="Chromosome"/>
</dbReference>
<organism evidence="2 3">
    <name type="scientific">Methanogenium organophilum</name>
    <dbReference type="NCBI Taxonomy" id="2199"/>
    <lineage>
        <taxon>Archaea</taxon>
        <taxon>Methanobacteriati</taxon>
        <taxon>Methanobacteriota</taxon>
        <taxon>Stenosarchaea group</taxon>
        <taxon>Methanomicrobia</taxon>
        <taxon>Methanomicrobiales</taxon>
        <taxon>Methanomicrobiaceae</taxon>
        <taxon>Methanogenium</taxon>
    </lineage>
</organism>
<dbReference type="GO" id="GO:0030643">
    <property type="term" value="P:intracellular phosphate ion homeostasis"/>
    <property type="evidence" value="ECO:0007669"/>
    <property type="project" value="InterPro"/>
</dbReference>
<dbReference type="RefSeq" id="WP_268186014.1">
    <property type="nucleotide sequence ID" value="NZ_CP113361.1"/>
</dbReference>
<dbReference type="PANTHER" id="PTHR42930">
    <property type="entry name" value="PHOSPHATE-SPECIFIC TRANSPORT SYSTEM ACCESSORY PROTEIN PHOU"/>
    <property type="match status" value="1"/>
</dbReference>
<dbReference type="Pfam" id="PF01895">
    <property type="entry name" value="PhoU"/>
    <property type="match status" value="1"/>
</dbReference>
<dbReference type="SMART" id="SM00966">
    <property type="entry name" value="SpoVT_AbrB"/>
    <property type="match status" value="1"/>
</dbReference>
<dbReference type="Pfam" id="PF04014">
    <property type="entry name" value="MazE_antitoxin"/>
    <property type="match status" value="1"/>
</dbReference>
<feature type="domain" description="SpoVT-AbrB" evidence="1">
    <location>
        <begin position="8"/>
        <end position="54"/>
    </location>
</feature>